<dbReference type="EMBL" id="WHNP01000061">
    <property type="protein sequence ID" value="MPW22247.1"/>
    <property type="molecule type" value="Genomic_DNA"/>
</dbReference>
<dbReference type="Pfam" id="PF07690">
    <property type="entry name" value="MFS_1"/>
    <property type="match status" value="1"/>
</dbReference>
<dbReference type="InterPro" id="IPR020846">
    <property type="entry name" value="MFS_dom"/>
</dbReference>
<feature type="transmembrane region" description="Helical" evidence="6">
    <location>
        <begin position="90"/>
        <end position="112"/>
    </location>
</feature>
<evidence type="ECO:0000256" key="5">
    <source>
        <dbReference type="SAM" id="MobiDB-lite"/>
    </source>
</evidence>
<dbReference type="GO" id="GO:0016020">
    <property type="term" value="C:membrane"/>
    <property type="evidence" value="ECO:0007669"/>
    <property type="project" value="UniProtKB-SubCell"/>
</dbReference>
<evidence type="ECO:0000256" key="1">
    <source>
        <dbReference type="ARBA" id="ARBA00004141"/>
    </source>
</evidence>
<keyword evidence="2 6" id="KW-0812">Transmembrane</keyword>
<feature type="transmembrane region" description="Helical" evidence="6">
    <location>
        <begin position="153"/>
        <end position="172"/>
    </location>
</feature>
<gene>
    <name evidence="8" type="ORF">GCT13_36825</name>
</gene>
<evidence type="ECO:0000256" key="4">
    <source>
        <dbReference type="ARBA" id="ARBA00023136"/>
    </source>
</evidence>
<dbReference type="Gene3D" id="1.20.1250.20">
    <property type="entry name" value="MFS general substrate transporter like domains"/>
    <property type="match status" value="2"/>
</dbReference>
<dbReference type="AlphaFoldDB" id="A0A7X1NHS7"/>
<feature type="transmembrane region" description="Helical" evidence="6">
    <location>
        <begin position="338"/>
        <end position="361"/>
    </location>
</feature>
<dbReference type="GO" id="GO:0022857">
    <property type="term" value="F:transmembrane transporter activity"/>
    <property type="evidence" value="ECO:0007669"/>
    <property type="project" value="InterPro"/>
</dbReference>
<comment type="caution">
    <text evidence="8">The sequence shown here is derived from an EMBL/GenBank/DDBJ whole genome shotgun (WGS) entry which is preliminary data.</text>
</comment>
<keyword evidence="9" id="KW-1185">Reference proteome</keyword>
<dbReference type="InterPro" id="IPR036259">
    <property type="entry name" value="MFS_trans_sf"/>
</dbReference>
<feature type="transmembrane region" description="Helical" evidence="6">
    <location>
        <begin position="124"/>
        <end position="147"/>
    </location>
</feature>
<evidence type="ECO:0000256" key="2">
    <source>
        <dbReference type="ARBA" id="ARBA00022692"/>
    </source>
</evidence>
<dbReference type="PANTHER" id="PTHR11662">
    <property type="entry name" value="SOLUTE CARRIER FAMILY 17"/>
    <property type="match status" value="1"/>
</dbReference>
<dbReference type="SUPFAM" id="SSF103473">
    <property type="entry name" value="MFS general substrate transporter"/>
    <property type="match status" value="1"/>
</dbReference>
<dbReference type="PROSITE" id="PS50850">
    <property type="entry name" value="MFS"/>
    <property type="match status" value="1"/>
</dbReference>
<evidence type="ECO:0000313" key="9">
    <source>
        <dbReference type="Proteomes" id="UP000484381"/>
    </source>
</evidence>
<evidence type="ECO:0000256" key="6">
    <source>
        <dbReference type="SAM" id="Phobius"/>
    </source>
</evidence>
<feature type="transmembrane region" description="Helical" evidence="6">
    <location>
        <begin position="38"/>
        <end position="58"/>
    </location>
</feature>
<evidence type="ECO:0000313" key="8">
    <source>
        <dbReference type="EMBL" id="MPW22247.1"/>
    </source>
</evidence>
<accession>A0A7X1NHS7</accession>
<feature type="domain" description="Major facilitator superfamily (MFS) profile" evidence="7">
    <location>
        <begin position="1"/>
        <end position="396"/>
    </location>
</feature>
<feature type="transmembrane region" description="Helical" evidence="6">
    <location>
        <begin position="208"/>
        <end position="228"/>
    </location>
</feature>
<name>A0A7X1NHS7_9BURK</name>
<feature type="compositionally biased region" description="Polar residues" evidence="5">
    <location>
        <begin position="405"/>
        <end position="424"/>
    </location>
</feature>
<organism evidence="8 9">
    <name type="scientific">Paraburkholderia franconis</name>
    <dbReference type="NCBI Taxonomy" id="2654983"/>
    <lineage>
        <taxon>Bacteria</taxon>
        <taxon>Pseudomonadati</taxon>
        <taxon>Pseudomonadota</taxon>
        <taxon>Betaproteobacteria</taxon>
        <taxon>Burkholderiales</taxon>
        <taxon>Burkholderiaceae</taxon>
        <taxon>Paraburkholderia</taxon>
    </lineage>
</organism>
<feature type="transmembrane region" description="Helical" evidence="6">
    <location>
        <begin position="301"/>
        <end position="326"/>
    </location>
</feature>
<keyword evidence="4 6" id="KW-0472">Membrane</keyword>
<evidence type="ECO:0000256" key="3">
    <source>
        <dbReference type="ARBA" id="ARBA00022989"/>
    </source>
</evidence>
<reference evidence="8 9" key="1">
    <citation type="submission" date="2019-10" db="EMBL/GenBank/DDBJ databases">
        <title>Paraburkholderia sp. isolated from nodules of Mimosa pudica from Brazilian Atlantic Forest soils.</title>
        <authorList>
            <person name="Paulitsch F."/>
            <person name="Hungria M."/>
            <person name="Dall'Agnol R."/>
        </authorList>
    </citation>
    <scope>NUCLEOTIDE SEQUENCE [LARGE SCALE GENOMIC DNA]</scope>
    <source>
        <strain evidence="8 9">CNPSo 3157</strain>
    </source>
</reference>
<feature type="transmembrane region" description="Helical" evidence="6">
    <location>
        <begin position="65"/>
        <end position="84"/>
    </location>
</feature>
<keyword evidence="3 6" id="KW-1133">Transmembrane helix</keyword>
<dbReference type="InterPro" id="IPR050382">
    <property type="entry name" value="MFS_Na/Anion_cotransporter"/>
</dbReference>
<dbReference type="Proteomes" id="UP000484381">
    <property type="component" value="Unassembled WGS sequence"/>
</dbReference>
<feature type="transmembrane region" description="Helical" evidence="6">
    <location>
        <begin position="240"/>
        <end position="260"/>
    </location>
</feature>
<dbReference type="InterPro" id="IPR011701">
    <property type="entry name" value="MFS"/>
</dbReference>
<comment type="subcellular location">
    <subcellularLocation>
        <location evidence="1">Membrane</location>
        <topology evidence="1">Multi-pass membrane protein</topology>
    </subcellularLocation>
</comment>
<feature type="transmembrane region" description="Helical" evidence="6">
    <location>
        <begin position="272"/>
        <end position="295"/>
    </location>
</feature>
<dbReference type="PANTHER" id="PTHR11662:SF450">
    <property type="entry name" value="BLR1003 PROTEIN"/>
    <property type="match status" value="1"/>
</dbReference>
<feature type="transmembrane region" description="Helical" evidence="6">
    <location>
        <begin position="373"/>
        <end position="393"/>
    </location>
</feature>
<evidence type="ECO:0000259" key="7">
    <source>
        <dbReference type="PROSITE" id="PS50850"/>
    </source>
</evidence>
<sequence length="424" mass="46266">MLLALFMVINFCDKAVLGIVAVPLMNELHLSPAEFGMVASSFFFLFSISAISFGFFANRIASRTLLLWCSLIWAVAQFPVALAASVPLLFFSRILLGAGEGPAYPLALHACYKWFPNDRRNLPSAIVFQGATCGILISGPVLSYVLVRHGWHAAFFALGMASLVWMVLWYLIGAEGTIGSTPSREGIDTAHVPYWTLLTDRTFIGNMALYWTTYWVFSLIFTWVPSYLRTVMHYDANTTGWMFMFFTAFNIPMVLIGSWWSERMLKKGIASVRARGWLACGFSLFGGALILLAVYGVKQPLLKTALLAIGCNLPQITFVLSSAIVAEITPDGQRSAMLSINSALATTGGLIAPALMGYFIGHASTHSAGYDSGFILAGVMSVVASLIGFYTISPEASRRRMARHVSQTAKVTSYPRSTPMSAAE</sequence>
<proteinExistence type="predicted"/>
<protein>
    <submittedName>
        <fullName evidence="8">MFS transporter</fullName>
    </submittedName>
</protein>
<feature type="region of interest" description="Disordered" evidence="5">
    <location>
        <begin position="404"/>
        <end position="424"/>
    </location>
</feature>